<keyword evidence="5" id="KW-0418">Kinase</keyword>
<dbReference type="Pfam" id="PF02518">
    <property type="entry name" value="HATPase_c"/>
    <property type="match status" value="1"/>
</dbReference>
<gene>
    <name evidence="9" type="ORF">B0O95_10539</name>
</gene>
<dbReference type="InterPro" id="IPR004358">
    <property type="entry name" value="Sig_transdc_His_kin-like_C"/>
</dbReference>
<dbReference type="PROSITE" id="PS50109">
    <property type="entry name" value="HIS_KIN"/>
    <property type="match status" value="1"/>
</dbReference>
<dbReference type="InterPro" id="IPR036890">
    <property type="entry name" value="HATPase_C_sf"/>
</dbReference>
<reference evidence="9 10" key="1">
    <citation type="submission" date="2018-01" db="EMBL/GenBank/DDBJ databases">
        <title>Genomic Encyclopedia of Type Strains, Phase III (KMG-III): the genomes of soil and plant-associated and newly described type strains.</title>
        <authorList>
            <person name="Whitman W."/>
        </authorList>
    </citation>
    <scope>NUCLEOTIDE SEQUENCE [LARGE SCALE GENOMIC DNA]</scope>
    <source>
        <strain evidence="9 10">HKI456</strain>
    </source>
</reference>
<evidence type="ECO:0000313" key="10">
    <source>
        <dbReference type="Proteomes" id="UP000243096"/>
    </source>
</evidence>
<keyword evidence="7" id="KW-0472">Membrane</keyword>
<dbReference type="GO" id="GO:0007234">
    <property type="term" value="P:osmosensory signaling via phosphorelay pathway"/>
    <property type="evidence" value="ECO:0007669"/>
    <property type="project" value="TreeGrafter"/>
</dbReference>
<dbReference type="InterPro" id="IPR050351">
    <property type="entry name" value="BphY/WalK/GraS-like"/>
</dbReference>
<dbReference type="InterPro" id="IPR005467">
    <property type="entry name" value="His_kinase_dom"/>
</dbReference>
<evidence type="ECO:0000259" key="8">
    <source>
        <dbReference type="PROSITE" id="PS50109"/>
    </source>
</evidence>
<evidence type="ECO:0000256" key="3">
    <source>
        <dbReference type="ARBA" id="ARBA00022553"/>
    </source>
</evidence>
<evidence type="ECO:0000256" key="5">
    <source>
        <dbReference type="ARBA" id="ARBA00022777"/>
    </source>
</evidence>
<dbReference type="GO" id="GO:0000156">
    <property type="term" value="F:phosphorelay response regulator activity"/>
    <property type="evidence" value="ECO:0007669"/>
    <property type="project" value="TreeGrafter"/>
</dbReference>
<feature type="coiled-coil region" evidence="6">
    <location>
        <begin position="235"/>
        <end position="283"/>
    </location>
</feature>
<dbReference type="Gene3D" id="6.10.340.10">
    <property type="match status" value="1"/>
</dbReference>
<dbReference type="Pfam" id="PF05227">
    <property type="entry name" value="CHASE3"/>
    <property type="match status" value="1"/>
</dbReference>
<sequence length="624" mass="68579">MRLFTKGLLLVAVPIVCELALLVALFGVERQVADAERWALQSKKVINQAEALLGPLLRQASQLRAGIIVGDPSFADKRATWIELADRLNALEATVADNPEQTGRTARMRETIDRYRMLTQRVAEQLREGERQRVIETYRGEEMPREINEFRSELSDFVDAENKLQADRNAQLQGSLKTQQFMLWFAVSASLLIAVITALAFARHIGQRIEVLTTNALRLGTGEPLGAPLGGRDEIAELDEVLHDTSRKLVRAEREHALLKADLQRRTGELAQVNEELRQQTQDNEMFIYSVSHDLRSPLVNLQGFSRELKVSASELRETIGELDLPVAERERLQRIVDGEIQESIGFLQNAVTRAGGIIEALLRLSRAGRIEYQWALVDVNAVLQRVIGALKDQTSANGARLLIQPLPPAWGDASAIEQIFGQLVGNAFAYLDPSRCGVIEVGWINPGGDGDSPQAAAPTTHVAQPGADGRIAMARLTGTGERHRIYYVRDNGRGIPAASLPKVFSAFQRLHTDAGPGDGVGLALVKRMVERHRGRVWVESAEGAGSTFYVALPAHAPLGIAYPGGVAIGHALEVKNQERGKRLPYWAQRDAGMAALHVLTAHRVEDAGFGPYAGAYNTSWEKS</sequence>
<keyword evidence="7" id="KW-0812">Transmembrane</keyword>
<proteinExistence type="predicted"/>
<name>A0A2P5KAV8_9BURK</name>
<keyword evidence="3" id="KW-0597">Phosphoprotein</keyword>
<evidence type="ECO:0000256" key="7">
    <source>
        <dbReference type="SAM" id="Phobius"/>
    </source>
</evidence>
<dbReference type="RefSeq" id="WP_199180443.1">
    <property type="nucleotide sequence ID" value="NZ_CP062178.1"/>
</dbReference>
<dbReference type="Proteomes" id="UP000243096">
    <property type="component" value="Unassembled WGS sequence"/>
</dbReference>
<organism evidence="9 10">
    <name type="scientific">Mycetohabitans endofungorum</name>
    <dbReference type="NCBI Taxonomy" id="417203"/>
    <lineage>
        <taxon>Bacteria</taxon>
        <taxon>Pseudomonadati</taxon>
        <taxon>Pseudomonadota</taxon>
        <taxon>Betaproteobacteria</taxon>
        <taxon>Burkholderiales</taxon>
        <taxon>Burkholderiaceae</taxon>
        <taxon>Mycetohabitans</taxon>
    </lineage>
</organism>
<evidence type="ECO:0000256" key="1">
    <source>
        <dbReference type="ARBA" id="ARBA00000085"/>
    </source>
</evidence>
<keyword evidence="10" id="KW-1185">Reference proteome</keyword>
<dbReference type="SUPFAM" id="SSF55874">
    <property type="entry name" value="ATPase domain of HSP90 chaperone/DNA topoisomerase II/histidine kinase"/>
    <property type="match status" value="1"/>
</dbReference>
<evidence type="ECO:0000256" key="4">
    <source>
        <dbReference type="ARBA" id="ARBA00022679"/>
    </source>
</evidence>
<dbReference type="GO" id="GO:0030295">
    <property type="term" value="F:protein kinase activator activity"/>
    <property type="evidence" value="ECO:0007669"/>
    <property type="project" value="TreeGrafter"/>
</dbReference>
<dbReference type="Gene3D" id="1.10.287.130">
    <property type="match status" value="1"/>
</dbReference>
<dbReference type="AlphaFoldDB" id="A0A2P5KAV8"/>
<protein>
    <recommendedName>
        <fullName evidence="2">histidine kinase</fullName>
        <ecNumber evidence="2">2.7.13.3</ecNumber>
    </recommendedName>
</protein>
<evidence type="ECO:0000313" key="9">
    <source>
        <dbReference type="EMBL" id="PPB83858.1"/>
    </source>
</evidence>
<dbReference type="PANTHER" id="PTHR42878">
    <property type="entry name" value="TWO-COMPONENT HISTIDINE KINASE"/>
    <property type="match status" value="1"/>
</dbReference>
<dbReference type="CDD" id="cd00082">
    <property type="entry name" value="HisKA"/>
    <property type="match status" value="1"/>
</dbReference>
<evidence type="ECO:0000256" key="2">
    <source>
        <dbReference type="ARBA" id="ARBA00012438"/>
    </source>
</evidence>
<comment type="caution">
    <text evidence="9">The sequence shown here is derived from an EMBL/GenBank/DDBJ whole genome shotgun (WGS) entry which is preliminary data.</text>
</comment>
<dbReference type="PRINTS" id="PR00344">
    <property type="entry name" value="BCTRLSENSOR"/>
</dbReference>
<feature type="domain" description="Histidine kinase" evidence="8">
    <location>
        <begin position="290"/>
        <end position="557"/>
    </location>
</feature>
<comment type="catalytic activity">
    <reaction evidence="1">
        <text>ATP + protein L-histidine = ADP + protein N-phospho-L-histidine.</text>
        <dbReference type="EC" id="2.7.13.3"/>
    </reaction>
</comment>
<keyword evidence="7" id="KW-1133">Transmembrane helix</keyword>
<dbReference type="InterPro" id="IPR007891">
    <property type="entry name" value="CHASE3"/>
</dbReference>
<keyword evidence="4" id="KW-0808">Transferase</keyword>
<dbReference type="InterPro" id="IPR003661">
    <property type="entry name" value="HisK_dim/P_dom"/>
</dbReference>
<dbReference type="EC" id="2.7.13.3" evidence="2"/>
<dbReference type="SMART" id="SM00387">
    <property type="entry name" value="HATPase_c"/>
    <property type="match status" value="1"/>
</dbReference>
<dbReference type="GO" id="GO:0000155">
    <property type="term" value="F:phosphorelay sensor kinase activity"/>
    <property type="evidence" value="ECO:0007669"/>
    <property type="project" value="InterPro"/>
</dbReference>
<feature type="transmembrane region" description="Helical" evidence="7">
    <location>
        <begin position="181"/>
        <end position="202"/>
    </location>
</feature>
<keyword evidence="6" id="KW-0175">Coiled coil</keyword>
<dbReference type="InterPro" id="IPR036097">
    <property type="entry name" value="HisK_dim/P_sf"/>
</dbReference>
<evidence type="ECO:0000256" key="6">
    <source>
        <dbReference type="SAM" id="Coils"/>
    </source>
</evidence>
<dbReference type="InterPro" id="IPR003594">
    <property type="entry name" value="HATPase_dom"/>
</dbReference>
<dbReference type="Gene3D" id="3.30.565.10">
    <property type="entry name" value="Histidine kinase-like ATPase, C-terminal domain"/>
    <property type="match status" value="1"/>
</dbReference>
<dbReference type="PANTHER" id="PTHR42878:SF15">
    <property type="entry name" value="BACTERIOPHYTOCHROME"/>
    <property type="match status" value="1"/>
</dbReference>
<accession>A0A2P5KAV8</accession>
<dbReference type="EMBL" id="PRDW01000005">
    <property type="protein sequence ID" value="PPB83858.1"/>
    <property type="molecule type" value="Genomic_DNA"/>
</dbReference>
<dbReference type="SUPFAM" id="SSF47384">
    <property type="entry name" value="Homodimeric domain of signal transducing histidine kinase"/>
    <property type="match status" value="1"/>
</dbReference>